<protein>
    <recommendedName>
        <fullName evidence="5">dihydropteroate synthase</fullName>
        <ecNumber evidence="5">2.5.1.15</ecNumber>
    </recommendedName>
</protein>
<dbReference type="InterPro" id="IPR006390">
    <property type="entry name" value="DHP_synth_dom"/>
</dbReference>
<keyword evidence="9" id="KW-0289">Folate biosynthesis</keyword>
<evidence type="ECO:0000313" key="11">
    <source>
        <dbReference type="EMBL" id="PKW16736.1"/>
    </source>
</evidence>
<evidence type="ECO:0000313" key="12">
    <source>
        <dbReference type="Proteomes" id="UP000233786"/>
    </source>
</evidence>
<feature type="domain" description="Pterin-binding" evidence="10">
    <location>
        <begin position="25"/>
        <end position="269"/>
    </location>
</feature>
<organism evidence="11 12">
    <name type="scientific">Saccharopolyspora spinosa</name>
    <dbReference type="NCBI Taxonomy" id="60894"/>
    <lineage>
        <taxon>Bacteria</taxon>
        <taxon>Bacillati</taxon>
        <taxon>Actinomycetota</taxon>
        <taxon>Actinomycetes</taxon>
        <taxon>Pseudonocardiales</taxon>
        <taxon>Pseudonocardiaceae</taxon>
        <taxon>Saccharopolyspora</taxon>
    </lineage>
</organism>
<comment type="cofactor">
    <cofactor evidence="2">
        <name>Mg(2+)</name>
        <dbReference type="ChEBI" id="CHEBI:18420"/>
    </cofactor>
</comment>
<evidence type="ECO:0000256" key="5">
    <source>
        <dbReference type="ARBA" id="ARBA00012458"/>
    </source>
</evidence>
<gene>
    <name evidence="11" type="ORF">A8926_4610</name>
</gene>
<evidence type="ECO:0000256" key="2">
    <source>
        <dbReference type="ARBA" id="ARBA00001946"/>
    </source>
</evidence>
<dbReference type="PROSITE" id="PS50972">
    <property type="entry name" value="PTERIN_BINDING"/>
    <property type="match status" value="1"/>
</dbReference>
<dbReference type="Pfam" id="PF00809">
    <property type="entry name" value="Pterin_bind"/>
    <property type="match status" value="1"/>
</dbReference>
<dbReference type="Proteomes" id="UP000233786">
    <property type="component" value="Unassembled WGS sequence"/>
</dbReference>
<dbReference type="CDD" id="cd00739">
    <property type="entry name" value="DHPS"/>
    <property type="match status" value="1"/>
</dbReference>
<dbReference type="SUPFAM" id="SSF51717">
    <property type="entry name" value="Dihydropteroate synthetase-like"/>
    <property type="match status" value="1"/>
</dbReference>
<evidence type="ECO:0000256" key="1">
    <source>
        <dbReference type="ARBA" id="ARBA00000012"/>
    </source>
</evidence>
<dbReference type="Gene3D" id="3.20.20.20">
    <property type="entry name" value="Dihydropteroate synthase-like"/>
    <property type="match status" value="1"/>
</dbReference>
<comment type="catalytic activity">
    <reaction evidence="1">
        <text>(7,8-dihydropterin-6-yl)methyl diphosphate + 4-aminobenzoate = 7,8-dihydropteroate + diphosphate</text>
        <dbReference type="Rhea" id="RHEA:19949"/>
        <dbReference type="ChEBI" id="CHEBI:17836"/>
        <dbReference type="ChEBI" id="CHEBI:17839"/>
        <dbReference type="ChEBI" id="CHEBI:33019"/>
        <dbReference type="ChEBI" id="CHEBI:72950"/>
        <dbReference type="EC" id="2.5.1.15"/>
    </reaction>
</comment>
<evidence type="ECO:0000256" key="8">
    <source>
        <dbReference type="ARBA" id="ARBA00022842"/>
    </source>
</evidence>
<evidence type="ECO:0000256" key="3">
    <source>
        <dbReference type="ARBA" id="ARBA00004763"/>
    </source>
</evidence>
<dbReference type="PANTHER" id="PTHR20941">
    <property type="entry name" value="FOLATE SYNTHESIS PROTEINS"/>
    <property type="match status" value="1"/>
</dbReference>
<evidence type="ECO:0000256" key="4">
    <source>
        <dbReference type="ARBA" id="ARBA00009503"/>
    </source>
</evidence>
<dbReference type="InterPro" id="IPR011005">
    <property type="entry name" value="Dihydropteroate_synth-like_sf"/>
</dbReference>
<proteinExistence type="inferred from homology"/>
<dbReference type="EMBL" id="PJNB01000001">
    <property type="protein sequence ID" value="PKW16736.1"/>
    <property type="molecule type" value="Genomic_DNA"/>
</dbReference>
<dbReference type="GO" id="GO:0005829">
    <property type="term" value="C:cytosol"/>
    <property type="evidence" value="ECO:0007669"/>
    <property type="project" value="TreeGrafter"/>
</dbReference>
<evidence type="ECO:0000256" key="7">
    <source>
        <dbReference type="ARBA" id="ARBA00022723"/>
    </source>
</evidence>
<keyword evidence="7" id="KW-0479">Metal-binding</keyword>
<keyword evidence="12" id="KW-1185">Reference proteome</keyword>
<dbReference type="NCBIfam" id="TIGR01496">
    <property type="entry name" value="DHPS"/>
    <property type="match status" value="1"/>
</dbReference>
<comment type="pathway">
    <text evidence="3">Cofactor biosynthesis; tetrahydrofolate biosynthesis; 7,8-dihydrofolate from 2-amino-4-hydroxy-6-hydroxymethyl-7,8-dihydropteridine diphosphate and 4-aminobenzoate: step 1/2.</text>
</comment>
<evidence type="ECO:0000256" key="9">
    <source>
        <dbReference type="ARBA" id="ARBA00022909"/>
    </source>
</evidence>
<dbReference type="STRING" id="994479.GCA_000194155_04670"/>
<dbReference type="RefSeq" id="WP_237710708.1">
    <property type="nucleotide sequence ID" value="NZ_CP061007.1"/>
</dbReference>
<dbReference type="GO" id="GO:0046872">
    <property type="term" value="F:metal ion binding"/>
    <property type="evidence" value="ECO:0007669"/>
    <property type="project" value="UniProtKB-KW"/>
</dbReference>
<dbReference type="GO" id="GO:0004156">
    <property type="term" value="F:dihydropteroate synthase activity"/>
    <property type="evidence" value="ECO:0007669"/>
    <property type="project" value="UniProtKB-EC"/>
</dbReference>
<dbReference type="PANTHER" id="PTHR20941:SF1">
    <property type="entry name" value="FOLIC ACID SYNTHESIS PROTEIN FOL1"/>
    <property type="match status" value="1"/>
</dbReference>
<dbReference type="EC" id="2.5.1.15" evidence="5"/>
<reference evidence="11" key="1">
    <citation type="submission" date="2017-12" db="EMBL/GenBank/DDBJ databases">
        <title>Sequencing the genomes of 1000 Actinobacteria strains.</title>
        <authorList>
            <person name="Klenk H.-P."/>
        </authorList>
    </citation>
    <scope>NUCLEOTIDE SEQUENCE [LARGE SCALE GENOMIC DNA]</scope>
    <source>
        <strain evidence="11">DSM 44228</strain>
    </source>
</reference>
<evidence type="ECO:0000256" key="6">
    <source>
        <dbReference type="ARBA" id="ARBA00022679"/>
    </source>
</evidence>
<accession>A0A2N3Y1D0</accession>
<dbReference type="GO" id="GO:0046654">
    <property type="term" value="P:tetrahydrofolate biosynthetic process"/>
    <property type="evidence" value="ECO:0007669"/>
    <property type="project" value="TreeGrafter"/>
</dbReference>
<dbReference type="GO" id="GO:0046656">
    <property type="term" value="P:folic acid biosynthetic process"/>
    <property type="evidence" value="ECO:0007669"/>
    <property type="project" value="UniProtKB-KW"/>
</dbReference>
<dbReference type="InterPro" id="IPR000489">
    <property type="entry name" value="Pterin-binding_dom"/>
</dbReference>
<sequence>MTIEQATLPGSAAHATVTRPDVGPLKVMGVLNATPDSFWPGSRFDATARAIAAGEEMFADGAWAVDVGGESTRPGADSVTADEELDRVGPIISALAKRGRVSIDTRHAEVAEAAVQRGASIVNDVAGTLHRVAAHLGVGYVGMHSTAVPVRAGAQPEYDDVVTEVSTHLLDVADTAITAGVTKLWIDPGIGFGKGVEDNLRLLRHLPELCAQGIPVLLGVSRKSFLGAVTGRHVEDRLPASLALIAPAWSAGVDIIRVHDVPQTRDSITMLEAVWGGR</sequence>
<comment type="similarity">
    <text evidence="4">Belongs to the DHPS family.</text>
</comment>
<comment type="caution">
    <text evidence="11">The sequence shown here is derived from an EMBL/GenBank/DDBJ whole genome shotgun (WGS) entry which is preliminary data.</text>
</comment>
<evidence type="ECO:0000259" key="10">
    <source>
        <dbReference type="PROSITE" id="PS50972"/>
    </source>
</evidence>
<dbReference type="AlphaFoldDB" id="A0A2N3Y1D0"/>
<keyword evidence="6" id="KW-0808">Transferase</keyword>
<name>A0A2N3Y1D0_SACSN</name>
<keyword evidence="8" id="KW-0460">Magnesium</keyword>
<dbReference type="InterPro" id="IPR045031">
    <property type="entry name" value="DHP_synth-like"/>
</dbReference>